<dbReference type="PANTHER" id="PTHR42756:SF1">
    <property type="entry name" value="TRANSCRIPTIONAL REPRESSOR OF EMRAB OPERON"/>
    <property type="match status" value="1"/>
</dbReference>
<dbReference type="Proteomes" id="UP001239167">
    <property type="component" value="Unassembled WGS sequence"/>
</dbReference>
<evidence type="ECO:0000256" key="1">
    <source>
        <dbReference type="ARBA" id="ARBA00023015"/>
    </source>
</evidence>
<dbReference type="InterPro" id="IPR036388">
    <property type="entry name" value="WH-like_DNA-bd_sf"/>
</dbReference>
<dbReference type="PANTHER" id="PTHR42756">
    <property type="entry name" value="TRANSCRIPTIONAL REGULATOR, MARR"/>
    <property type="match status" value="1"/>
</dbReference>
<dbReference type="SMART" id="SM00347">
    <property type="entry name" value="HTH_MARR"/>
    <property type="match status" value="1"/>
</dbReference>
<organism evidence="5 6">
    <name type="scientific">Pectinatus haikarae</name>
    <dbReference type="NCBI Taxonomy" id="349096"/>
    <lineage>
        <taxon>Bacteria</taxon>
        <taxon>Bacillati</taxon>
        <taxon>Bacillota</taxon>
        <taxon>Negativicutes</taxon>
        <taxon>Selenomonadales</taxon>
        <taxon>Selenomonadaceae</taxon>
        <taxon>Pectinatus</taxon>
    </lineage>
</organism>
<dbReference type="SUPFAM" id="SSF46785">
    <property type="entry name" value="Winged helix' DNA-binding domain"/>
    <property type="match status" value="1"/>
</dbReference>
<name>A0ABT9Y8Q8_9FIRM</name>
<evidence type="ECO:0000313" key="6">
    <source>
        <dbReference type="Proteomes" id="UP001239167"/>
    </source>
</evidence>
<dbReference type="EMBL" id="JAUSUE010000010">
    <property type="protein sequence ID" value="MDQ0203880.1"/>
    <property type="molecule type" value="Genomic_DNA"/>
</dbReference>
<accession>A0ABT9Y8Q8</accession>
<proteinExistence type="predicted"/>
<protein>
    <submittedName>
        <fullName evidence="5">DNA-binding MarR family transcriptional regulator</fullName>
    </submittedName>
</protein>
<keyword evidence="6" id="KW-1185">Reference proteome</keyword>
<dbReference type="GO" id="GO:0003677">
    <property type="term" value="F:DNA binding"/>
    <property type="evidence" value="ECO:0007669"/>
    <property type="project" value="UniProtKB-KW"/>
</dbReference>
<dbReference type="InterPro" id="IPR000835">
    <property type="entry name" value="HTH_MarR-typ"/>
</dbReference>
<dbReference type="PRINTS" id="PR00598">
    <property type="entry name" value="HTHMARR"/>
</dbReference>
<sequence>MIIITIHSSNTPQSDDLLIHCLYQATRVFSKSLNNAISNLGIYNSEWSVLKTVKEHEAVSQSKIASYLDIEPAAISKTLAKLEKKGSIRRCRLNNNKEKNILLTDTALSVYPELAAAVEKHRNQALTGLSSADRQLLAGLLRKIYKNITEGDKG</sequence>
<evidence type="ECO:0000313" key="5">
    <source>
        <dbReference type="EMBL" id="MDQ0203880.1"/>
    </source>
</evidence>
<keyword evidence="2 5" id="KW-0238">DNA-binding</keyword>
<keyword evidence="1" id="KW-0805">Transcription regulation</keyword>
<comment type="caution">
    <text evidence="5">The sequence shown here is derived from an EMBL/GenBank/DDBJ whole genome shotgun (WGS) entry which is preliminary data.</text>
</comment>
<dbReference type="InterPro" id="IPR036390">
    <property type="entry name" value="WH_DNA-bd_sf"/>
</dbReference>
<evidence type="ECO:0000256" key="3">
    <source>
        <dbReference type="ARBA" id="ARBA00023163"/>
    </source>
</evidence>
<evidence type="ECO:0000256" key="2">
    <source>
        <dbReference type="ARBA" id="ARBA00023125"/>
    </source>
</evidence>
<dbReference type="PROSITE" id="PS50995">
    <property type="entry name" value="HTH_MARR_2"/>
    <property type="match status" value="1"/>
</dbReference>
<dbReference type="Pfam" id="PF01047">
    <property type="entry name" value="MarR"/>
    <property type="match status" value="1"/>
</dbReference>
<gene>
    <name evidence="5" type="ORF">J2S01_001599</name>
</gene>
<evidence type="ECO:0000259" key="4">
    <source>
        <dbReference type="PROSITE" id="PS50995"/>
    </source>
</evidence>
<dbReference type="RefSeq" id="WP_307224025.1">
    <property type="nucleotide sequence ID" value="NZ_CP116940.1"/>
</dbReference>
<feature type="domain" description="HTH marR-type" evidence="4">
    <location>
        <begin position="15"/>
        <end position="146"/>
    </location>
</feature>
<reference evidence="5 6" key="1">
    <citation type="submission" date="2023-07" db="EMBL/GenBank/DDBJ databases">
        <title>Genomic Encyclopedia of Type Strains, Phase IV (KMG-IV): sequencing the most valuable type-strain genomes for metagenomic binning, comparative biology and taxonomic classification.</title>
        <authorList>
            <person name="Goeker M."/>
        </authorList>
    </citation>
    <scope>NUCLEOTIDE SEQUENCE [LARGE SCALE GENOMIC DNA]</scope>
    <source>
        <strain evidence="5 6">DSM 16980</strain>
    </source>
</reference>
<keyword evidence="3" id="KW-0804">Transcription</keyword>
<dbReference type="Gene3D" id="1.10.10.10">
    <property type="entry name" value="Winged helix-like DNA-binding domain superfamily/Winged helix DNA-binding domain"/>
    <property type="match status" value="1"/>
</dbReference>